<dbReference type="PANTHER" id="PTHR24322:SF736">
    <property type="entry name" value="RETINOL DEHYDROGENASE 10"/>
    <property type="match status" value="1"/>
</dbReference>
<reference evidence="14" key="1">
    <citation type="submission" date="2011-08" db="EMBL/GenBank/DDBJ databases">
        <authorList>
            <person name="Rombauts S."/>
        </authorList>
    </citation>
    <scope>NUCLEOTIDE SEQUENCE</scope>
    <source>
        <strain evidence="14">London</strain>
    </source>
</reference>
<keyword evidence="3" id="KW-0812">Transmembrane</keyword>
<evidence type="ECO:0000256" key="4">
    <source>
        <dbReference type="ARBA" id="ARBA00022857"/>
    </source>
</evidence>
<evidence type="ECO:0000256" key="7">
    <source>
        <dbReference type="ARBA" id="ARBA00023098"/>
    </source>
</evidence>
<evidence type="ECO:0000256" key="3">
    <source>
        <dbReference type="ARBA" id="ARBA00022692"/>
    </source>
</evidence>
<dbReference type="PANTHER" id="PTHR24322">
    <property type="entry name" value="PKSB"/>
    <property type="match status" value="1"/>
</dbReference>
<evidence type="ECO:0000256" key="8">
    <source>
        <dbReference type="ARBA" id="ARBA00023136"/>
    </source>
</evidence>
<dbReference type="eggNOG" id="KOG1201">
    <property type="taxonomic scope" value="Eukaryota"/>
</dbReference>
<keyword evidence="6" id="KW-0560">Oxidoreductase</keyword>
<evidence type="ECO:0000256" key="12">
    <source>
        <dbReference type="RuleBase" id="RU000363"/>
    </source>
</evidence>
<organism evidence="13 14">
    <name type="scientific">Tetranychus urticae</name>
    <name type="common">Two-spotted spider mite</name>
    <dbReference type="NCBI Taxonomy" id="32264"/>
    <lineage>
        <taxon>Eukaryota</taxon>
        <taxon>Metazoa</taxon>
        <taxon>Ecdysozoa</taxon>
        <taxon>Arthropoda</taxon>
        <taxon>Chelicerata</taxon>
        <taxon>Arachnida</taxon>
        <taxon>Acari</taxon>
        <taxon>Acariformes</taxon>
        <taxon>Trombidiformes</taxon>
        <taxon>Prostigmata</taxon>
        <taxon>Eleutherengona</taxon>
        <taxon>Raphignathae</taxon>
        <taxon>Tetranychoidea</taxon>
        <taxon>Tetranychidae</taxon>
        <taxon>Tetranychus</taxon>
    </lineage>
</organism>
<dbReference type="PRINTS" id="PR00080">
    <property type="entry name" value="SDRFAMILY"/>
</dbReference>
<dbReference type="GO" id="GO:0052650">
    <property type="term" value="F:all-trans-retinol dehydrogenase (NADP+) activity"/>
    <property type="evidence" value="ECO:0007669"/>
    <property type="project" value="UniProtKB-ARBA"/>
</dbReference>
<comment type="function">
    <text evidence="9">Catalyzes the reduction of all-trans-retinal to all-trans-retinol in the presence of NADPH.</text>
</comment>
<keyword evidence="14" id="KW-1185">Reference proteome</keyword>
<dbReference type="InterPro" id="IPR036291">
    <property type="entry name" value="NAD(P)-bd_dom_sf"/>
</dbReference>
<reference evidence="13" key="2">
    <citation type="submission" date="2015-06" db="UniProtKB">
        <authorList>
            <consortium name="EnsemblMetazoa"/>
        </authorList>
    </citation>
    <scope>IDENTIFICATION</scope>
</reference>
<dbReference type="PRINTS" id="PR00081">
    <property type="entry name" value="GDHRDH"/>
</dbReference>
<dbReference type="SUPFAM" id="SSF51735">
    <property type="entry name" value="NAD(P)-binding Rossmann-fold domains"/>
    <property type="match status" value="1"/>
</dbReference>
<sequence>MFNVFILFAEFFMLIGQIYAIVFEMCKQLIFPVKRKSVQGKKVLITGAGGCIGRELAIKFSRLGATIIVLDRNKHKGEETVAQVRQRGGIAFFFEVDVSNYAWVGDALDKVYQTVGPVDIAINNAGILNARPITRLSEEMVAETIKVNLLGQMWVTKQILPRMVAEKQGHIVAIASNSAIFGKTFLTDYSSSKAGVIGFMSALEEELRYEKKDYIKLTTICPAAIDTGLSAAVETRFPRLLPILNVQKAADIMIENILREEPFVIMPLGYKILYYILRNLPYKIEILVRDFIGNTVEAKPCD</sequence>
<evidence type="ECO:0000256" key="5">
    <source>
        <dbReference type="ARBA" id="ARBA00022989"/>
    </source>
</evidence>
<keyword evidence="8" id="KW-0472">Membrane</keyword>
<dbReference type="EMBL" id="CAEY01000344">
    <property type="status" value="NOT_ANNOTATED_CDS"/>
    <property type="molecule type" value="Genomic_DNA"/>
</dbReference>
<dbReference type="Proteomes" id="UP000015104">
    <property type="component" value="Unassembled WGS sequence"/>
</dbReference>
<keyword evidence="7" id="KW-0443">Lipid metabolism</keyword>
<dbReference type="AlphaFoldDB" id="T1KQ35"/>
<evidence type="ECO:0000256" key="1">
    <source>
        <dbReference type="ARBA" id="ARBA00004141"/>
    </source>
</evidence>
<dbReference type="GO" id="GO:0016020">
    <property type="term" value="C:membrane"/>
    <property type="evidence" value="ECO:0007669"/>
    <property type="project" value="UniProtKB-SubCell"/>
</dbReference>
<evidence type="ECO:0000256" key="2">
    <source>
        <dbReference type="ARBA" id="ARBA00006484"/>
    </source>
</evidence>
<dbReference type="InterPro" id="IPR002347">
    <property type="entry name" value="SDR_fam"/>
</dbReference>
<keyword evidence="4" id="KW-0521">NADP</keyword>
<evidence type="ECO:0000256" key="6">
    <source>
        <dbReference type="ARBA" id="ARBA00023002"/>
    </source>
</evidence>
<evidence type="ECO:0000256" key="9">
    <source>
        <dbReference type="ARBA" id="ARBA00059620"/>
    </source>
</evidence>
<evidence type="ECO:0000313" key="13">
    <source>
        <dbReference type="EnsemblMetazoa" id="tetur17g02710.1"/>
    </source>
</evidence>
<dbReference type="Gene3D" id="3.40.50.720">
    <property type="entry name" value="NAD(P)-binding Rossmann-like Domain"/>
    <property type="match status" value="1"/>
</dbReference>
<dbReference type="STRING" id="32264.T1KQ35"/>
<evidence type="ECO:0000313" key="14">
    <source>
        <dbReference type="Proteomes" id="UP000015104"/>
    </source>
</evidence>
<accession>T1KQ35</accession>
<proteinExistence type="inferred from homology"/>
<keyword evidence="5" id="KW-1133">Transmembrane helix</keyword>
<dbReference type="GO" id="GO:0005811">
    <property type="term" value="C:lipid droplet"/>
    <property type="evidence" value="ECO:0007669"/>
    <property type="project" value="TreeGrafter"/>
</dbReference>
<comment type="similarity">
    <text evidence="2 12">Belongs to the short-chain dehydrogenases/reductases (SDR) family.</text>
</comment>
<dbReference type="EnsemblMetazoa" id="tetur17g02710.1">
    <property type="protein sequence ID" value="tetur17g02710.1"/>
    <property type="gene ID" value="tetur17g02710"/>
</dbReference>
<name>T1KQ35_TETUR</name>
<comment type="subcellular location">
    <subcellularLocation>
        <location evidence="1">Membrane</location>
        <topology evidence="1">Multi-pass membrane protein</topology>
    </subcellularLocation>
</comment>
<dbReference type="Pfam" id="PF00106">
    <property type="entry name" value="adh_short"/>
    <property type="match status" value="1"/>
</dbReference>
<dbReference type="HOGENOM" id="CLU_010194_2_5_1"/>
<evidence type="ECO:0000256" key="11">
    <source>
        <dbReference type="ARBA" id="ARBA00082544"/>
    </source>
</evidence>
<dbReference type="FunFam" id="3.40.50.720:FF:000131">
    <property type="entry name" value="Short-chain dehydrogenase/reductase 3"/>
    <property type="match status" value="1"/>
</dbReference>
<protein>
    <recommendedName>
        <fullName evidence="10">Short-chain dehydrogenase/reductase 3</fullName>
    </recommendedName>
    <alternativeName>
        <fullName evidence="11">Retinal short-chain dehydrogenase/reductase 1</fullName>
    </alternativeName>
</protein>
<evidence type="ECO:0000256" key="10">
    <source>
        <dbReference type="ARBA" id="ARBA00068717"/>
    </source>
</evidence>
<dbReference type="CDD" id="cd05339">
    <property type="entry name" value="17beta-HSDXI-like_SDR_c"/>
    <property type="match status" value="1"/>
</dbReference>